<evidence type="ECO:0000313" key="5">
    <source>
        <dbReference type="EMBL" id="KAF5369008.1"/>
    </source>
</evidence>
<dbReference type="InterPro" id="IPR050511">
    <property type="entry name" value="AMPK_gamma/SDS23_families"/>
</dbReference>
<dbReference type="Gene3D" id="3.10.580.10">
    <property type="entry name" value="CBS-domain"/>
    <property type="match status" value="3"/>
</dbReference>
<gene>
    <name evidence="5" type="ORF">D9758_002864</name>
</gene>
<dbReference type="SMART" id="SM00116">
    <property type="entry name" value="CBS"/>
    <property type="match status" value="4"/>
</dbReference>
<evidence type="ECO:0000313" key="6">
    <source>
        <dbReference type="Proteomes" id="UP000559256"/>
    </source>
</evidence>
<dbReference type="GO" id="GO:0004865">
    <property type="term" value="F:protein serine/threonine phosphatase inhibitor activity"/>
    <property type="evidence" value="ECO:0007669"/>
    <property type="project" value="TreeGrafter"/>
</dbReference>
<feature type="domain" description="CBS" evidence="4">
    <location>
        <begin position="58"/>
        <end position="107"/>
    </location>
</feature>
<feature type="region of interest" description="Disordered" evidence="3">
    <location>
        <begin position="414"/>
        <end position="459"/>
    </location>
</feature>
<dbReference type="InterPro" id="IPR000644">
    <property type="entry name" value="CBS_dom"/>
</dbReference>
<feature type="region of interest" description="Disordered" evidence="3">
    <location>
        <begin position="1"/>
        <end position="34"/>
    </location>
</feature>
<feature type="compositionally biased region" description="Basic residues" evidence="3">
    <location>
        <begin position="449"/>
        <end position="459"/>
    </location>
</feature>
<dbReference type="PANTHER" id="PTHR13780:SF36">
    <property type="entry name" value="CBS DOMAIN-CONTAINING PROTEIN"/>
    <property type="match status" value="1"/>
</dbReference>
<dbReference type="GO" id="GO:0042149">
    <property type="term" value="P:cellular response to glucose starvation"/>
    <property type="evidence" value="ECO:0007669"/>
    <property type="project" value="TreeGrafter"/>
</dbReference>
<dbReference type="PANTHER" id="PTHR13780">
    <property type="entry name" value="AMP-ACTIVATED PROTEIN KINASE, GAMMA REGULATORY SUBUNIT"/>
    <property type="match status" value="1"/>
</dbReference>
<evidence type="ECO:0000259" key="4">
    <source>
        <dbReference type="SMART" id="SM00116"/>
    </source>
</evidence>
<feature type="domain" description="CBS" evidence="4">
    <location>
        <begin position="346"/>
        <end position="403"/>
    </location>
</feature>
<reference evidence="5 6" key="1">
    <citation type="journal article" date="2020" name="ISME J.">
        <title>Uncovering the hidden diversity of litter-decomposition mechanisms in mushroom-forming fungi.</title>
        <authorList>
            <person name="Floudas D."/>
            <person name="Bentzer J."/>
            <person name="Ahren D."/>
            <person name="Johansson T."/>
            <person name="Persson P."/>
            <person name="Tunlid A."/>
        </authorList>
    </citation>
    <scope>NUCLEOTIDE SEQUENCE [LARGE SCALE GENOMIC DNA]</scope>
    <source>
        <strain evidence="5 6">CBS 291.85</strain>
    </source>
</reference>
<feature type="domain" description="CBS" evidence="4">
    <location>
        <begin position="230"/>
        <end position="279"/>
    </location>
</feature>
<feature type="compositionally biased region" description="Polar residues" evidence="3">
    <location>
        <begin position="19"/>
        <end position="34"/>
    </location>
</feature>
<name>A0A8H5LTI9_9AGAR</name>
<feature type="domain" description="CBS" evidence="4">
    <location>
        <begin position="151"/>
        <end position="200"/>
    </location>
</feature>
<organism evidence="5 6">
    <name type="scientific">Tetrapyrgos nigripes</name>
    <dbReference type="NCBI Taxonomy" id="182062"/>
    <lineage>
        <taxon>Eukaryota</taxon>
        <taxon>Fungi</taxon>
        <taxon>Dikarya</taxon>
        <taxon>Basidiomycota</taxon>
        <taxon>Agaricomycotina</taxon>
        <taxon>Agaricomycetes</taxon>
        <taxon>Agaricomycetidae</taxon>
        <taxon>Agaricales</taxon>
        <taxon>Marasmiineae</taxon>
        <taxon>Marasmiaceae</taxon>
        <taxon>Tetrapyrgos</taxon>
    </lineage>
</organism>
<keyword evidence="6" id="KW-1185">Reference proteome</keyword>
<dbReference type="SUPFAM" id="SSF54631">
    <property type="entry name" value="CBS-domain pair"/>
    <property type="match status" value="2"/>
</dbReference>
<dbReference type="OrthoDB" id="449052at2759"/>
<accession>A0A8H5LTI9</accession>
<dbReference type="Pfam" id="PF00571">
    <property type="entry name" value="CBS"/>
    <property type="match status" value="2"/>
</dbReference>
<dbReference type="Proteomes" id="UP000559256">
    <property type="component" value="Unassembled WGS sequence"/>
</dbReference>
<sequence length="459" mass="49412">MAHTRRLSQSITGRPERSGSINGVNPTAVTSAQASPEDVETWLGHWQHTLVREIVDSRVVTVDANTSVEDACNILLSEDTPCLAVKSSEGQSVIGLFDFADVNAFLTLAATKHSILPDKLDSNPRVDEIFAAARAGHVPVHLVSNLSEKNPFETLPPDATIISLLELFARGSHRVLIPSAQDPNDFDGIVSDRSVLAWFASFAEKTQSLQVFLSNPLSSFSLPSLNLFSSVVAAISSETVLDAMKLMSEEGVSSVAVLEEGTGTLLSAVSVTDVGKVGRVVFYVHRSAKTSDKIVVPSESNQILSTPLHQFISLIKLPKGSEDGVDQYPGLYPQTPQIVFSDQRSAVYSVLPSSTLLYTMQKILATNAHRVFVSGSPTSSPIMSPGSNLSGIVSVVDILSLFARLANVQDVDPTRMKRHRRASSVSSTRSSISDREPNLSRSNSSKSPGHIRRSSSVKH</sequence>
<evidence type="ECO:0000256" key="1">
    <source>
        <dbReference type="ARBA" id="ARBA00022737"/>
    </source>
</evidence>
<comment type="caution">
    <text evidence="5">The sequence shown here is derived from an EMBL/GenBank/DDBJ whole genome shotgun (WGS) entry which is preliminary data.</text>
</comment>
<evidence type="ECO:0000256" key="3">
    <source>
        <dbReference type="SAM" id="MobiDB-lite"/>
    </source>
</evidence>
<evidence type="ECO:0000256" key="2">
    <source>
        <dbReference type="ARBA" id="ARBA00023122"/>
    </source>
</evidence>
<dbReference type="EMBL" id="JAACJM010000014">
    <property type="protein sequence ID" value="KAF5369008.1"/>
    <property type="molecule type" value="Genomic_DNA"/>
</dbReference>
<keyword evidence="2" id="KW-0129">CBS domain</keyword>
<protein>
    <recommendedName>
        <fullName evidence="4">CBS domain-containing protein</fullName>
    </recommendedName>
</protein>
<dbReference type="AlphaFoldDB" id="A0A8H5LTI9"/>
<proteinExistence type="predicted"/>
<dbReference type="InterPro" id="IPR046342">
    <property type="entry name" value="CBS_dom_sf"/>
</dbReference>
<keyword evidence="1" id="KW-0677">Repeat</keyword>